<evidence type="ECO:0000313" key="3">
    <source>
        <dbReference type="EMBL" id="QBL07852.1"/>
    </source>
</evidence>
<feature type="compositionally biased region" description="Basic and acidic residues" evidence="1">
    <location>
        <begin position="308"/>
        <end position="356"/>
    </location>
</feature>
<feature type="compositionally biased region" description="Acidic residues" evidence="1">
    <location>
        <begin position="171"/>
        <end position="184"/>
    </location>
</feature>
<feature type="compositionally biased region" description="Basic and acidic residues" evidence="1">
    <location>
        <begin position="430"/>
        <end position="459"/>
    </location>
</feature>
<sequence length="465" mass="50995">MAVISFATFSMLIGVFHTVLTVPLPKDTRGILPDVSEVYHDPDELAMVLEANRQRFKRSALALDDNDKNLSLEKRTASELETDAANSKIRSRANRAHSRKNSKPLTRKSRRTAIKKLRGRNRGHDRDPSDANKSNLPLKLTSELQPTRGSGLVEGDGGDSATIGISSATAEPDENDSVESAVDEEIVKTAAQADEDTKNKSSRTNVSTNEEVRKESDKSNQGTTAEEDEKKKLKKKEGKEEGNNSDKPMEEKSTAKTGGKAASSTEKEKDGNGGTTLNKVEKKSKAGDRENEVTTPTTASYEKGAAAFKKEGEHVGVDKEGNSMGDHDEASDTTKPSERHEAEENGLPTEEKKEGHTSQSVKTPAPTKEDGNEAKPGVNREKEKETKTTEDKKLRKAGNRKKQKGRQGDGNRKKQKGRQGNSNRRKHKGRQGDGNRKKQKGRQGDGNRKKQKGRQGDGNRKKHKG</sequence>
<reference evidence="3" key="1">
    <citation type="journal article" date="2019" name="BMC Genomics">
        <title>De novo transcriptome assembly of the cubomedusa Tripedalia cystophora, including the analysis of a set of genes involved in peptidergic neurotransmission.</title>
        <authorList>
            <person name="Nielsen S.K."/>
            <person name="Koch T.L."/>
            <person name="Hauser F."/>
            <person name="Garm A."/>
            <person name="Grimmelikhuijzen C.J."/>
        </authorList>
    </citation>
    <scope>NUCLEOTIDE SEQUENCE</scope>
</reference>
<name>A0A482A321_TRICY</name>
<feature type="compositionally biased region" description="Basic residues" evidence="1">
    <location>
        <begin position="394"/>
        <end position="405"/>
    </location>
</feature>
<evidence type="ECO:0000256" key="1">
    <source>
        <dbReference type="SAM" id="MobiDB-lite"/>
    </source>
</evidence>
<keyword evidence="2" id="KW-0732">Signal</keyword>
<feature type="signal peptide" evidence="2">
    <location>
        <begin position="1"/>
        <end position="21"/>
    </location>
</feature>
<feature type="region of interest" description="Disordered" evidence="1">
    <location>
        <begin position="74"/>
        <end position="465"/>
    </location>
</feature>
<accession>A0A482A321</accession>
<evidence type="ECO:0000256" key="2">
    <source>
        <dbReference type="SAM" id="SignalP"/>
    </source>
</evidence>
<feature type="compositionally biased region" description="Basic and acidic residues" evidence="1">
    <location>
        <begin position="367"/>
        <end position="393"/>
    </location>
</feature>
<dbReference type="EMBL" id="MH423434">
    <property type="protein sequence ID" value="QBL07852.1"/>
    <property type="molecule type" value="mRNA"/>
</dbReference>
<proteinExistence type="evidence at transcript level"/>
<feature type="compositionally biased region" description="Basic residues" evidence="1">
    <location>
        <begin position="89"/>
        <end position="121"/>
    </location>
</feature>
<dbReference type="AlphaFoldDB" id="A0A482A321"/>
<feature type="compositionally biased region" description="Basic and acidic residues" evidence="1">
    <location>
        <begin position="237"/>
        <end position="254"/>
    </location>
</feature>
<protein>
    <submittedName>
        <fullName evidence="3">Prepropeptide</fullName>
    </submittedName>
</protein>
<feature type="compositionally biased region" description="Basic and acidic residues" evidence="1">
    <location>
        <begin position="279"/>
        <end position="292"/>
    </location>
</feature>
<feature type="chain" id="PRO_5019758510" evidence="2">
    <location>
        <begin position="22"/>
        <end position="465"/>
    </location>
</feature>
<feature type="compositionally biased region" description="Basic residues" evidence="1">
    <location>
        <begin position="413"/>
        <end position="429"/>
    </location>
</feature>
<organism evidence="3">
    <name type="scientific">Tripedalia cystophora</name>
    <name type="common">Mangrove box jellyfish</name>
    <dbReference type="NCBI Taxonomy" id="6141"/>
    <lineage>
        <taxon>Eukaryota</taxon>
        <taxon>Metazoa</taxon>
        <taxon>Cnidaria</taxon>
        <taxon>Cubozoa</taxon>
        <taxon>Carybdeida</taxon>
        <taxon>Tripedaliidae</taxon>
        <taxon>Tripedalia</taxon>
    </lineage>
</organism>